<sequence length="247" mass="26455">MSARRAGVVAVATVVVTTLLAVLLVTWAASIGPGDVLRGDGPGRNTASPTDASTSDSGEGRADEKIVDPNRDLTGKGKVFAVLALILNLATVVVAGYLVYRGTRWAVRVRRERRRRHTRSARDAAVELDVLGHGAAVAREMLADAAAQRAALTEGDPRNAVVACWSRFEDQAASAGIERRPWETSAEYTLRVLDLVDADTSAVARLAALFREARFSEHPVTEQHRAEALEALDTIHRTLGRSLGVTA</sequence>
<dbReference type="RefSeq" id="WP_224121626.1">
    <property type="nucleotide sequence ID" value="NZ_JAIQZJ010000001.1"/>
</dbReference>
<keyword evidence="2" id="KW-1133">Transmembrane helix</keyword>
<keyword evidence="2" id="KW-0812">Transmembrane</keyword>
<feature type="transmembrane region" description="Helical" evidence="2">
    <location>
        <begin position="79"/>
        <end position="100"/>
    </location>
</feature>
<keyword evidence="5" id="KW-1185">Reference proteome</keyword>
<accession>A0ABS7U8U4</accession>
<dbReference type="Proteomes" id="UP000780875">
    <property type="component" value="Unassembled WGS sequence"/>
</dbReference>
<feature type="region of interest" description="Disordered" evidence="1">
    <location>
        <begin position="38"/>
        <end position="68"/>
    </location>
</feature>
<dbReference type="InterPro" id="IPR025403">
    <property type="entry name" value="TgpA-like_C"/>
</dbReference>
<feature type="domain" description="Protein-glutamine gamma-glutamyltransferase-like C-terminal" evidence="3">
    <location>
        <begin position="164"/>
        <end position="233"/>
    </location>
</feature>
<evidence type="ECO:0000256" key="1">
    <source>
        <dbReference type="SAM" id="MobiDB-lite"/>
    </source>
</evidence>
<gene>
    <name evidence="4" type="ORF">K8U61_03765</name>
</gene>
<evidence type="ECO:0000259" key="3">
    <source>
        <dbReference type="Pfam" id="PF13559"/>
    </source>
</evidence>
<proteinExistence type="predicted"/>
<dbReference type="Pfam" id="PF13559">
    <property type="entry name" value="DUF4129"/>
    <property type="match status" value="1"/>
</dbReference>
<evidence type="ECO:0000313" key="5">
    <source>
        <dbReference type="Proteomes" id="UP000780875"/>
    </source>
</evidence>
<feature type="compositionally biased region" description="Basic and acidic residues" evidence="1">
    <location>
        <begin position="58"/>
        <end position="68"/>
    </location>
</feature>
<reference evidence="4 5" key="1">
    <citation type="submission" date="2021-09" db="EMBL/GenBank/DDBJ databases">
        <title>Whole genome sequence of Nocardioides sp. GBK3QG-3.</title>
        <authorList>
            <person name="Tuo L."/>
        </authorList>
    </citation>
    <scope>NUCLEOTIDE SEQUENCE [LARGE SCALE GENOMIC DNA]</scope>
    <source>
        <strain evidence="4 5">GBK3QG-3</strain>
    </source>
</reference>
<comment type="caution">
    <text evidence="4">The sequence shown here is derived from an EMBL/GenBank/DDBJ whole genome shotgun (WGS) entry which is preliminary data.</text>
</comment>
<organism evidence="4 5">
    <name type="scientific">Nocardioides mangrovi</name>
    <dbReference type="NCBI Taxonomy" id="2874580"/>
    <lineage>
        <taxon>Bacteria</taxon>
        <taxon>Bacillati</taxon>
        <taxon>Actinomycetota</taxon>
        <taxon>Actinomycetes</taxon>
        <taxon>Propionibacteriales</taxon>
        <taxon>Nocardioidaceae</taxon>
        <taxon>Nocardioides</taxon>
    </lineage>
</organism>
<dbReference type="EMBL" id="JAIQZJ010000001">
    <property type="protein sequence ID" value="MBZ5737270.1"/>
    <property type="molecule type" value="Genomic_DNA"/>
</dbReference>
<evidence type="ECO:0000256" key="2">
    <source>
        <dbReference type="SAM" id="Phobius"/>
    </source>
</evidence>
<protein>
    <submittedName>
        <fullName evidence="4">DUF4129 domain-containing protein</fullName>
    </submittedName>
</protein>
<name>A0ABS7U8U4_9ACTN</name>
<keyword evidence="2" id="KW-0472">Membrane</keyword>
<feature type="compositionally biased region" description="Low complexity" evidence="1">
    <location>
        <begin position="46"/>
        <end position="57"/>
    </location>
</feature>
<evidence type="ECO:0000313" key="4">
    <source>
        <dbReference type="EMBL" id="MBZ5737270.1"/>
    </source>
</evidence>